<evidence type="ECO:0000256" key="9">
    <source>
        <dbReference type="NCBIfam" id="TIGR00260"/>
    </source>
</evidence>
<dbReference type="PANTHER" id="PTHR42690">
    <property type="entry name" value="THREONINE SYNTHASE FAMILY MEMBER"/>
    <property type="match status" value="1"/>
</dbReference>
<dbReference type="Pfam" id="PF14821">
    <property type="entry name" value="Thr_synth_N"/>
    <property type="match status" value="1"/>
</dbReference>
<dbReference type="InterPro" id="IPR037158">
    <property type="entry name" value="Thr_synth_N_sf"/>
</dbReference>
<dbReference type="GO" id="GO:0030170">
    <property type="term" value="F:pyridoxal phosphate binding"/>
    <property type="evidence" value="ECO:0007669"/>
    <property type="project" value="InterPro"/>
</dbReference>
<dbReference type="GO" id="GO:0004795">
    <property type="term" value="F:threonine synthase activity"/>
    <property type="evidence" value="ECO:0007669"/>
    <property type="project" value="UniProtKB-UniRule"/>
</dbReference>
<feature type="modified residue" description="N6-(pyridoxal phosphate)lysine" evidence="10">
    <location>
        <position position="112"/>
    </location>
</feature>
<evidence type="ECO:0000313" key="13">
    <source>
        <dbReference type="Proteomes" id="UP000600449"/>
    </source>
</evidence>
<evidence type="ECO:0000256" key="4">
    <source>
        <dbReference type="ARBA" id="ARBA00022605"/>
    </source>
</evidence>
<dbReference type="Pfam" id="PF24857">
    <property type="entry name" value="THR4_C"/>
    <property type="match status" value="1"/>
</dbReference>
<dbReference type="CDD" id="cd01560">
    <property type="entry name" value="Thr-synth_2"/>
    <property type="match status" value="1"/>
</dbReference>
<dbReference type="InterPro" id="IPR004450">
    <property type="entry name" value="Thr_synthase-like"/>
</dbReference>
<reference evidence="12 13" key="1">
    <citation type="journal article" date="2014" name="Int. J. Syst. Evol. Microbiol.">
        <title>Complete genome sequence of Corynebacterium casei LMG S-19264T (=DSM 44701T), isolated from a smear-ripened cheese.</title>
        <authorList>
            <consortium name="US DOE Joint Genome Institute (JGI-PGF)"/>
            <person name="Walter F."/>
            <person name="Albersmeier A."/>
            <person name="Kalinowski J."/>
            <person name="Ruckert C."/>
        </authorList>
    </citation>
    <scope>NUCLEOTIDE SEQUENCE [LARGE SCALE GENOMIC DNA]</scope>
    <source>
        <strain evidence="12 13">CGMCC 1.9161</strain>
    </source>
</reference>
<keyword evidence="5 10" id="KW-0663">Pyridoxal phosphate</keyword>
<evidence type="ECO:0000256" key="10">
    <source>
        <dbReference type="PIRSR" id="PIRSR604450-51"/>
    </source>
</evidence>
<evidence type="ECO:0000259" key="11">
    <source>
        <dbReference type="Pfam" id="PF14821"/>
    </source>
</evidence>
<dbReference type="EMBL" id="BMMF01000006">
    <property type="protein sequence ID" value="GGK35793.1"/>
    <property type="molecule type" value="Genomic_DNA"/>
</dbReference>
<comment type="pathway">
    <text evidence="7">Amino-acid biosynthesis.</text>
</comment>
<dbReference type="InterPro" id="IPR051166">
    <property type="entry name" value="Threonine_Synthase"/>
</dbReference>
<evidence type="ECO:0000256" key="3">
    <source>
        <dbReference type="ARBA" id="ARBA00018679"/>
    </source>
</evidence>
<comment type="catalytic activity">
    <reaction evidence="8">
        <text>O-phospho-L-homoserine + H2O = L-threonine + phosphate</text>
        <dbReference type="Rhea" id="RHEA:10840"/>
        <dbReference type="ChEBI" id="CHEBI:15377"/>
        <dbReference type="ChEBI" id="CHEBI:43474"/>
        <dbReference type="ChEBI" id="CHEBI:57590"/>
        <dbReference type="ChEBI" id="CHEBI:57926"/>
        <dbReference type="EC" id="4.2.3.1"/>
    </reaction>
</comment>
<comment type="caution">
    <text evidence="12">The sequence shown here is derived from an EMBL/GenBank/DDBJ whole genome shotgun (WGS) entry which is preliminary data.</text>
</comment>
<accession>A0A917Q8N0</accession>
<dbReference type="SUPFAM" id="SSF53686">
    <property type="entry name" value="Tryptophan synthase beta subunit-like PLP-dependent enzymes"/>
    <property type="match status" value="1"/>
</dbReference>
<dbReference type="Proteomes" id="UP000600449">
    <property type="component" value="Unassembled WGS sequence"/>
</dbReference>
<dbReference type="AlphaFoldDB" id="A0A917Q8N0"/>
<dbReference type="InterPro" id="IPR000634">
    <property type="entry name" value="Ser/Thr_deHydtase_PyrdxlP-BS"/>
</dbReference>
<keyword evidence="4" id="KW-0028">Amino-acid biosynthesis</keyword>
<dbReference type="PANTHER" id="PTHR42690:SF1">
    <property type="entry name" value="THREONINE SYNTHASE-LIKE 2"/>
    <property type="match status" value="1"/>
</dbReference>
<dbReference type="PROSITE" id="PS00165">
    <property type="entry name" value="DEHYDRATASE_SER_THR"/>
    <property type="match status" value="1"/>
</dbReference>
<dbReference type="GO" id="GO:0009088">
    <property type="term" value="P:threonine biosynthetic process"/>
    <property type="evidence" value="ECO:0007669"/>
    <property type="project" value="UniProtKB-UniRule"/>
</dbReference>
<gene>
    <name evidence="12" type="primary">thrC</name>
    <name evidence="12" type="ORF">GCM10011322_23410</name>
</gene>
<feature type="domain" description="Threonine synthase N-terminal" evidence="11">
    <location>
        <begin position="3"/>
        <end position="80"/>
    </location>
</feature>
<comment type="similarity">
    <text evidence="2">Belongs to the threonine synthase family.</text>
</comment>
<name>A0A917Q8N0_9HYPH</name>
<protein>
    <recommendedName>
        <fullName evidence="3 9">Threonine synthase</fullName>
        <ecNumber evidence="9">4.2.3.1</ecNumber>
    </recommendedName>
</protein>
<evidence type="ECO:0000256" key="5">
    <source>
        <dbReference type="ARBA" id="ARBA00022898"/>
    </source>
</evidence>
<evidence type="ECO:0000313" key="12">
    <source>
        <dbReference type="EMBL" id="GGK35793.1"/>
    </source>
</evidence>
<proteinExistence type="inferred from homology"/>
<organism evidence="12 13">
    <name type="scientific">Salinarimonas ramus</name>
    <dbReference type="NCBI Taxonomy" id="690164"/>
    <lineage>
        <taxon>Bacteria</taxon>
        <taxon>Pseudomonadati</taxon>
        <taxon>Pseudomonadota</taxon>
        <taxon>Alphaproteobacteria</taxon>
        <taxon>Hyphomicrobiales</taxon>
        <taxon>Salinarimonadaceae</taxon>
        <taxon>Salinarimonas</taxon>
    </lineage>
</organism>
<evidence type="ECO:0000256" key="2">
    <source>
        <dbReference type="ARBA" id="ARBA00005517"/>
    </source>
</evidence>
<evidence type="ECO:0000256" key="6">
    <source>
        <dbReference type="ARBA" id="ARBA00023239"/>
    </source>
</evidence>
<dbReference type="Gene3D" id="3.40.50.1100">
    <property type="match status" value="2"/>
</dbReference>
<comment type="cofactor">
    <cofactor evidence="1 10">
        <name>pyridoxal 5'-phosphate</name>
        <dbReference type="ChEBI" id="CHEBI:597326"/>
    </cofactor>
</comment>
<evidence type="ECO:0000256" key="1">
    <source>
        <dbReference type="ARBA" id="ARBA00001933"/>
    </source>
</evidence>
<keyword evidence="13" id="KW-1185">Reference proteome</keyword>
<sequence>MRHISTRGEAPAIGFTDALLAGLARDGGLYVPEAYPHLPREAIAGFAGLSFAETAKRVMGALVEGEIETPALDAMIDAAYASFRHPATCPLVQIDDNLFVLELFHGPTLAFKDVAMQLLGRLMDHVLKARGQRATIVGATSGDTGSAAVDAFSGLDQVDVFILYPHGRVSDVQRRQMTTVDAPNVHAVALEGTFDDCQAIVKGMFNHARFRDDLLLSGVNSINWARVAAQATYYFTSAVALGGPHRPISYAVPTGNFGDILAGDIARRMGLPVAELVIASNANDILPRTLETGSYTVTGVMPTTSPSMDIQVSSNFERLLFELYERDAGAIRGLMGGLAQSRAFAIAEEPLARLRRTFSATSVPEDVVAAEIGRTWREAGYLLDPHTAIGVVAGREGLARNPGTPMVALATAHPAKFPDAVEAASGVRPPLPPHMADLFDRAERFEVQPNDQGAIERFIRARSRIPGARAPGGGETGAAS</sequence>
<dbReference type="NCBIfam" id="TIGR00260">
    <property type="entry name" value="thrC"/>
    <property type="match status" value="1"/>
</dbReference>
<evidence type="ECO:0000256" key="7">
    <source>
        <dbReference type="ARBA" id="ARBA00029440"/>
    </source>
</evidence>
<dbReference type="EC" id="4.2.3.1" evidence="9"/>
<dbReference type="Gene3D" id="3.90.1380.10">
    <property type="entry name" value="Threonine synthase, N-terminal domain"/>
    <property type="match status" value="1"/>
</dbReference>
<keyword evidence="6" id="KW-0456">Lyase</keyword>
<evidence type="ECO:0000256" key="8">
    <source>
        <dbReference type="ARBA" id="ARBA00049144"/>
    </source>
</evidence>
<dbReference type="InterPro" id="IPR029144">
    <property type="entry name" value="Thr_synth_N"/>
</dbReference>
<dbReference type="InterPro" id="IPR036052">
    <property type="entry name" value="TrpB-like_PALP_sf"/>
</dbReference>